<reference evidence="4 5" key="1">
    <citation type="submission" date="2012-06" db="EMBL/GenBank/DDBJ databases">
        <title>Finished chromosome of genome of Crinalium epipsammum PCC 9333.</title>
        <authorList>
            <consortium name="US DOE Joint Genome Institute"/>
            <person name="Gugger M."/>
            <person name="Coursin T."/>
            <person name="Rippka R."/>
            <person name="Tandeau De Marsac N."/>
            <person name="Huntemann M."/>
            <person name="Wei C.-L."/>
            <person name="Han J."/>
            <person name="Detter J.C."/>
            <person name="Han C."/>
            <person name="Tapia R."/>
            <person name="Davenport K."/>
            <person name="Daligault H."/>
            <person name="Erkkila T."/>
            <person name="Gu W."/>
            <person name="Munk A.C.C."/>
            <person name="Teshima H."/>
            <person name="Xu Y."/>
            <person name="Chain P."/>
            <person name="Chen A."/>
            <person name="Krypides N."/>
            <person name="Mavromatis K."/>
            <person name="Markowitz V."/>
            <person name="Szeto E."/>
            <person name="Ivanova N."/>
            <person name="Mikhailova N."/>
            <person name="Ovchinnikova G."/>
            <person name="Pagani I."/>
            <person name="Pati A."/>
            <person name="Goodwin L."/>
            <person name="Peters L."/>
            <person name="Pitluck S."/>
            <person name="Woyke T."/>
            <person name="Kerfeld C."/>
        </authorList>
    </citation>
    <scope>NUCLEOTIDE SEQUENCE [LARGE SCALE GENOMIC DNA]</scope>
    <source>
        <strain evidence="4 5">PCC 9333</strain>
    </source>
</reference>
<dbReference type="Proteomes" id="UP000010472">
    <property type="component" value="Chromosome"/>
</dbReference>
<organism evidence="4 5">
    <name type="scientific">Crinalium epipsammum PCC 9333</name>
    <dbReference type="NCBI Taxonomy" id="1173022"/>
    <lineage>
        <taxon>Bacteria</taxon>
        <taxon>Bacillati</taxon>
        <taxon>Cyanobacteriota</taxon>
        <taxon>Cyanophyceae</taxon>
        <taxon>Gomontiellales</taxon>
        <taxon>Gomontiellaceae</taxon>
        <taxon>Crinalium</taxon>
    </lineage>
</organism>
<dbReference type="InterPro" id="IPR001345">
    <property type="entry name" value="PG/BPGM_mutase_AS"/>
</dbReference>
<dbReference type="RefSeq" id="WP_015203180.1">
    <property type="nucleotide sequence ID" value="NC_019753.1"/>
</dbReference>
<evidence type="ECO:0000256" key="1">
    <source>
        <dbReference type="PIRSR" id="PIRSR613078-1"/>
    </source>
</evidence>
<dbReference type="GO" id="GO:0016791">
    <property type="term" value="F:phosphatase activity"/>
    <property type="evidence" value="ECO:0007669"/>
    <property type="project" value="TreeGrafter"/>
</dbReference>
<evidence type="ECO:0000256" key="2">
    <source>
        <dbReference type="PIRSR" id="PIRSR613078-2"/>
    </source>
</evidence>
<evidence type="ECO:0000256" key="3">
    <source>
        <dbReference type="PIRSR" id="PIRSR613078-3"/>
    </source>
</evidence>
<name>K9VYP1_9CYAN</name>
<dbReference type="PROSITE" id="PS00175">
    <property type="entry name" value="PG_MUTASE"/>
    <property type="match status" value="2"/>
</dbReference>
<dbReference type="PANTHER" id="PTHR48100">
    <property type="entry name" value="BROAD-SPECIFICITY PHOSPHATASE YOR283W-RELATED"/>
    <property type="match status" value="1"/>
</dbReference>
<keyword evidence="5" id="KW-1185">Reference proteome</keyword>
<sequence>MEKRLTTRVIIVRHGQSSYNSQRRIQGRCDESVLTEKGRADASKVGETLKSLKFDAIYASPLQRAKSTAEIILSCLNYPTELQTSPNLMEIDLPLWEKMIKQDVKDKFPDEYKCWKQCPHEFSMSIPGENGSKDFFPVLALYEQAQHFWQELLSSNQGETILIVAHNGINRALISTALGIPAARYHSIQQSNCGVTVLNFAGKWGESVQLESMNQIGHMGVALPEPREGHPVPRLLLVRHGETEWNRQTRFQGQIDIPLNDNGRQQAQKAAEFLKEVPIHLAVTSPMVRPKETAEIILQYHPDVQLELNVELSEIGHGLWEGKLEAEIEQEFPGELDRWRNTPAEVQMPEGENLQQVWDRATEAWNDIVTAAANEAQTCMVVAHDATNKVILCYVMGLGLEDFWKIKQGNGAVTVIDYPQGLEGMPVLQSLNITSHLSGSVLDKTAAGAL</sequence>
<gene>
    <name evidence="4" type="ORF">Cri9333_2194</name>
</gene>
<dbReference type="HOGENOM" id="CLU_035286_1_0_3"/>
<dbReference type="PATRIC" id="fig|1173022.3.peg.2373"/>
<feature type="active site" description="Proton donor/acceptor" evidence="1">
    <location>
        <position position="314"/>
    </location>
</feature>
<feature type="binding site" evidence="2">
    <location>
        <position position="289"/>
    </location>
    <ligand>
        <name>substrate</name>
    </ligand>
</feature>
<dbReference type="Gene3D" id="3.40.50.1240">
    <property type="entry name" value="Phosphoglycerate mutase-like"/>
    <property type="match status" value="2"/>
</dbReference>
<dbReference type="KEGG" id="cep:Cri9333_2194"/>
<dbReference type="InterPro" id="IPR050275">
    <property type="entry name" value="PGM_Phosphatase"/>
</dbReference>
<protein>
    <submittedName>
        <fullName evidence="4">Phosphoglycerate mutase</fullName>
    </submittedName>
</protein>
<dbReference type="SMART" id="SM00855">
    <property type="entry name" value="PGAM"/>
    <property type="match status" value="2"/>
</dbReference>
<dbReference type="AlphaFoldDB" id="K9VYP1"/>
<dbReference type="SUPFAM" id="SSF53254">
    <property type="entry name" value="Phosphoglycerate mutase-like"/>
    <property type="match status" value="2"/>
</dbReference>
<feature type="active site" description="Tele-phosphohistidine intermediate" evidence="1">
    <location>
        <position position="240"/>
    </location>
</feature>
<evidence type="ECO:0000313" key="5">
    <source>
        <dbReference type="Proteomes" id="UP000010472"/>
    </source>
</evidence>
<dbReference type="CDD" id="cd07067">
    <property type="entry name" value="HP_PGM_like"/>
    <property type="match status" value="2"/>
</dbReference>
<dbReference type="InterPro" id="IPR013078">
    <property type="entry name" value="His_Pase_superF_clade-1"/>
</dbReference>
<dbReference type="STRING" id="1173022.Cri9333_2194"/>
<dbReference type="OrthoDB" id="9781415at2"/>
<dbReference type="eggNOG" id="COG0406">
    <property type="taxonomic scope" value="Bacteria"/>
</dbReference>
<feature type="site" description="Transition state stabilizer" evidence="3">
    <location>
        <position position="384"/>
    </location>
</feature>
<dbReference type="Pfam" id="PF00300">
    <property type="entry name" value="His_Phos_1"/>
    <property type="match status" value="2"/>
</dbReference>
<dbReference type="PANTHER" id="PTHR48100:SF10">
    <property type="entry name" value="2-CARBOXY-D-ARABINITOL-1-PHOSPHATASE-RELATED"/>
    <property type="match status" value="1"/>
</dbReference>
<accession>K9VYP1</accession>
<proteinExistence type="predicted"/>
<evidence type="ECO:0000313" key="4">
    <source>
        <dbReference type="EMBL" id="AFZ13066.1"/>
    </source>
</evidence>
<dbReference type="InterPro" id="IPR029033">
    <property type="entry name" value="His_PPase_superfam"/>
</dbReference>
<feature type="binding site" evidence="2">
    <location>
        <begin position="239"/>
        <end position="246"/>
    </location>
    <ligand>
        <name>substrate</name>
    </ligand>
</feature>
<dbReference type="EMBL" id="CP003620">
    <property type="protein sequence ID" value="AFZ13066.1"/>
    <property type="molecule type" value="Genomic_DNA"/>
</dbReference>